<evidence type="ECO:0000313" key="1">
    <source>
        <dbReference type="EMBL" id="KAK1141911.1"/>
    </source>
</evidence>
<protein>
    <submittedName>
        <fullName evidence="1">Uncharacterized protein</fullName>
    </submittedName>
</protein>
<comment type="caution">
    <text evidence="1">The sequence shown here is derived from an EMBL/GenBank/DDBJ whole genome shotgun (WGS) entry which is preliminary data.</text>
</comment>
<evidence type="ECO:0000313" key="2">
    <source>
        <dbReference type="Proteomes" id="UP001177260"/>
    </source>
</evidence>
<accession>A0ACC3AW93</accession>
<proteinExistence type="predicted"/>
<sequence>MPHASRPYLRQPSIKPIIGHAASYLGVEFHGGRLRAAAASQSRHGYAQIPTFKPVVVLSTVCSTLEVHNRNAAKSNRYLSLLCRMRVDQNGVSPLLSAMEVRRQEH</sequence>
<organism evidence="1 2">
    <name type="scientific">Aspergillus melleus</name>
    <dbReference type="NCBI Taxonomy" id="138277"/>
    <lineage>
        <taxon>Eukaryota</taxon>
        <taxon>Fungi</taxon>
        <taxon>Dikarya</taxon>
        <taxon>Ascomycota</taxon>
        <taxon>Pezizomycotina</taxon>
        <taxon>Eurotiomycetes</taxon>
        <taxon>Eurotiomycetidae</taxon>
        <taxon>Eurotiales</taxon>
        <taxon>Aspergillaceae</taxon>
        <taxon>Aspergillus</taxon>
        <taxon>Aspergillus subgen. Circumdati</taxon>
    </lineage>
</organism>
<keyword evidence="2" id="KW-1185">Reference proteome</keyword>
<dbReference type="EMBL" id="JAOPJF010000058">
    <property type="protein sequence ID" value="KAK1141911.1"/>
    <property type="molecule type" value="Genomic_DNA"/>
</dbReference>
<gene>
    <name evidence="1" type="ORF">N8T08_008424</name>
</gene>
<dbReference type="Proteomes" id="UP001177260">
    <property type="component" value="Unassembled WGS sequence"/>
</dbReference>
<name>A0ACC3AW93_9EURO</name>
<reference evidence="1 2" key="1">
    <citation type="journal article" date="2023" name="ACS Omega">
        <title>Identification of the Neoaspergillic Acid Biosynthesis Gene Cluster by Establishing an In Vitro CRISPR-Ribonucleoprotein Genetic System in Aspergillus melleus.</title>
        <authorList>
            <person name="Yuan B."/>
            <person name="Grau M.F."/>
            <person name="Murata R.M."/>
            <person name="Torok T."/>
            <person name="Venkateswaran K."/>
            <person name="Stajich J.E."/>
            <person name="Wang C.C.C."/>
        </authorList>
    </citation>
    <scope>NUCLEOTIDE SEQUENCE [LARGE SCALE GENOMIC DNA]</scope>
    <source>
        <strain evidence="1 2">IMV 1140</strain>
    </source>
</reference>